<sequence length="615" mass="71185">MFKLRRLDRSNGFLKSLTTYIIDDIREYWINKLFVFFAKKEKVRCHIRFIGLHSVYNGEAILKTAKERMTCRTNFTSKNPPNIDLCKTPNYTSLFPQNPLQAVAHPQPMFVNTFRQNFEINPLDLDQTLATPNEVSSNAITTAKELKAGLSGQKTSQIDFYAAQPSEQQVVEANQRVRAAADLMTRRSPPKHNNPPAQPMLAFEHSLADLETKLIQQYRLLHATLKKIMKGDQIATPKFNQCTIITIYDTICKLNMMRALIDTTQQGNLLKTQPSHTEGAHPASVDTLLTRIIGFTGELDKELKKLTALQVIYLNMSKLEIMPPEWAQDLVRKPTPETQLTAFLLLLSQLQQQNLNPYAPPNPYCNQLRQQQMQGQQPLQYTFQYSGQPMKYPIYPIQFLVILPPNPFLPTLKPPQTQMNESRLPSSENVRDLQNSIQSSQQVEQPVIQTVERSRQNATIIRSINNLLILPIPAYSQQQTSRILLLPYTIERNQQQKQSQRQISPIHKRADESKDDEFLGEIIPGIIMPHLPPHKTDIETVQRTWQNREYDLLKDPNVIKYKNSKWYSKLTTQKLFTFRDWRKLWSFVNISLEQINIPHYLPNEFESQSIHDKSR</sequence>
<accession>A0A5J4WMM7</accession>
<organism evidence="1 2">
    <name type="scientific">Streblomastix strix</name>
    <dbReference type="NCBI Taxonomy" id="222440"/>
    <lineage>
        <taxon>Eukaryota</taxon>
        <taxon>Metamonada</taxon>
        <taxon>Preaxostyla</taxon>
        <taxon>Oxymonadida</taxon>
        <taxon>Streblomastigidae</taxon>
        <taxon>Streblomastix</taxon>
    </lineage>
</organism>
<evidence type="ECO:0000313" key="2">
    <source>
        <dbReference type="Proteomes" id="UP000324800"/>
    </source>
</evidence>
<dbReference type="AlphaFoldDB" id="A0A5J4WMM7"/>
<comment type="caution">
    <text evidence="1">The sequence shown here is derived from an EMBL/GenBank/DDBJ whole genome shotgun (WGS) entry which is preliminary data.</text>
</comment>
<proteinExistence type="predicted"/>
<gene>
    <name evidence="1" type="ORF">EZS28_008973</name>
</gene>
<evidence type="ECO:0000313" key="1">
    <source>
        <dbReference type="EMBL" id="KAA6395499.1"/>
    </source>
</evidence>
<dbReference type="Proteomes" id="UP000324800">
    <property type="component" value="Unassembled WGS sequence"/>
</dbReference>
<dbReference type="EMBL" id="SNRW01001668">
    <property type="protein sequence ID" value="KAA6395499.1"/>
    <property type="molecule type" value="Genomic_DNA"/>
</dbReference>
<name>A0A5J4WMM7_9EUKA</name>
<protein>
    <submittedName>
        <fullName evidence="1">Uncharacterized protein</fullName>
    </submittedName>
</protein>
<reference evidence="1 2" key="1">
    <citation type="submission" date="2019-03" db="EMBL/GenBank/DDBJ databases">
        <title>Single cell metagenomics reveals metabolic interactions within the superorganism composed of flagellate Streblomastix strix and complex community of Bacteroidetes bacteria on its surface.</title>
        <authorList>
            <person name="Treitli S.C."/>
            <person name="Kolisko M."/>
            <person name="Husnik F."/>
            <person name="Keeling P."/>
            <person name="Hampl V."/>
        </authorList>
    </citation>
    <scope>NUCLEOTIDE SEQUENCE [LARGE SCALE GENOMIC DNA]</scope>
    <source>
        <strain evidence="1">ST1C</strain>
    </source>
</reference>